<dbReference type="EMBL" id="MCFG01000001">
    <property type="protein sequence ID" value="ORX88205.1"/>
    <property type="molecule type" value="Genomic_DNA"/>
</dbReference>
<evidence type="ECO:0000313" key="2">
    <source>
        <dbReference type="EMBL" id="ORX88205.1"/>
    </source>
</evidence>
<dbReference type="Proteomes" id="UP000193944">
    <property type="component" value="Unassembled WGS sequence"/>
</dbReference>
<keyword evidence="1" id="KW-0732">Signal</keyword>
<dbReference type="OrthoDB" id="2137721at2759"/>
<evidence type="ECO:0000313" key="3">
    <source>
        <dbReference type="Proteomes" id="UP000193944"/>
    </source>
</evidence>
<comment type="caution">
    <text evidence="2">The sequence shown here is derived from an EMBL/GenBank/DDBJ whole genome shotgun (WGS) entry which is preliminary data.</text>
</comment>
<feature type="signal peptide" evidence="1">
    <location>
        <begin position="1"/>
        <end position="20"/>
    </location>
</feature>
<gene>
    <name evidence="2" type="ORF">BCR32DRAFT_263658</name>
</gene>
<dbReference type="Gene3D" id="2.40.160.20">
    <property type="match status" value="2"/>
</dbReference>
<accession>A0A1Y1XRC1</accession>
<reference evidence="2 3" key="2">
    <citation type="submission" date="2016-08" db="EMBL/GenBank/DDBJ databases">
        <title>Pervasive Adenine N6-methylation of Active Genes in Fungi.</title>
        <authorList>
            <consortium name="DOE Joint Genome Institute"/>
            <person name="Mondo S.J."/>
            <person name="Dannebaum R.O."/>
            <person name="Kuo R.C."/>
            <person name="Labutti K."/>
            <person name="Haridas S."/>
            <person name="Kuo A."/>
            <person name="Salamov A."/>
            <person name="Ahrendt S.R."/>
            <person name="Lipzen A."/>
            <person name="Sullivan W."/>
            <person name="Andreopoulos W.B."/>
            <person name="Clum A."/>
            <person name="Lindquist E."/>
            <person name="Daum C."/>
            <person name="Ramamoorthy G.K."/>
            <person name="Gryganskyi A."/>
            <person name="Culley D."/>
            <person name="Magnuson J.K."/>
            <person name="James T.Y."/>
            <person name="O'Malley M.A."/>
            <person name="Stajich J.E."/>
            <person name="Spatafora J.W."/>
            <person name="Visel A."/>
            <person name="Grigoriev I.V."/>
        </authorList>
    </citation>
    <scope>NUCLEOTIDE SEQUENCE [LARGE SCALE GENOMIC DNA]</scope>
    <source>
        <strain evidence="2 3">S4</strain>
    </source>
</reference>
<sequence length="678" mass="76429">MKFIITLLCALITLIGLVITEPISISEYTKELFSVHLIETKKYNVNGNTCNIEMIYIEGTCDGDYFNGELIFKDSSTVIKRFKDGKIELTSRYYINGTDNESNAGHLHIEDNLLGFDDNEQLIVVPTIITDIESLAWLQTADIIGIVEKTDNGDIIHYMWNENNATKKSYPVTKIPDETKNYTKNILTVDVVPGGLGFETIQGVEGTFAGKFGFTCFVNTTQFQGEGVDYFVDTRHSFPGQIQALSARYIIEGIDDEGNKMKIYIENNGVDETGYNDNVRTEPLIITDNPKWAWIETAPLHGNMTMEDSIQILFWTVEGANQIQQQELPIDSEIKESPEIKEALELPEEPVVTIDTELSTAEESEFSTDEEIENISPVNTNEYTEEIFTVNLIETQKYNVNGSTCDVEMIYIDGTCGGEYFNGELIFKDSSNVIKRFKNGKIELTSRYYINGTDNENNAGHLHIEDNYLGFDNNEQLIVVPTIITDIENLAWLQTADIIGIVEEIDVGKVIHYMWNENNTTKKPYPVTKIPDETKNYTKNILTVDVVPGGLGFETIQGVEGTFAGKFGFTCFVNTTQFQGEGVDYFVDTRHSFPGQIQALSARYIIEGIDDEGNKMKIYIENNGVDETGYNDNVRTEPLIITDNPKWAWIETAPLHGNMTMEDSIQILFWTVEGADHN</sequence>
<name>A0A1Y1XRC1_9FUNG</name>
<reference evidence="2 3" key="1">
    <citation type="submission" date="2016-08" db="EMBL/GenBank/DDBJ databases">
        <title>A Parts List for Fungal Cellulosomes Revealed by Comparative Genomics.</title>
        <authorList>
            <consortium name="DOE Joint Genome Institute"/>
            <person name="Haitjema C.H."/>
            <person name="Gilmore S.P."/>
            <person name="Henske J.K."/>
            <person name="Solomon K.V."/>
            <person name="De Groot R."/>
            <person name="Kuo A."/>
            <person name="Mondo S.J."/>
            <person name="Salamov A.A."/>
            <person name="Labutti K."/>
            <person name="Zhao Z."/>
            <person name="Chiniquy J."/>
            <person name="Barry K."/>
            <person name="Brewer H.M."/>
            <person name="Purvine S.O."/>
            <person name="Wright A.T."/>
            <person name="Boxma B."/>
            <person name="Van Alen T."/>
            <person name="Hackstein J.H."/>
            <person name="Baker S.E."/>
            <person name="Grigoriev I.V."/>
            <person name="O'Malley M.A."/>
        </authorList>
    </citation>
    <scope>NUCLEOTIDE SEQUENCE [LARGE SCALE GENOMIC DNA]</scope>
    <source>
        <strain evidence="2 3">S4</strain>
    </source>
</reference>
<proteinExistence type="predicted"/>
<protein>
    <submittedName>
        <fullName evidence="2">Uncharacterized protein</fullName>
    </submittedName>
</protein>
<feature type="chain" id="PRO_5012960126" evidence="1">
    <location>
        <begin position="21"/>
        <end position="678"/>
    </location>
</feature>
<evidence type="ECO:0000256" key="1">
    <source>
        <dbReference type="SAM" id="SignalP"/>
    </source>
</evidence>
<dbReference type="AlphaFoldDB" id="A0A1Y1XRC1"/>
<organism evidence="2 3">
    <name type="scientific">Anaeromyces robustus</name>
    <dbReference type="NCBI Taxonomy" id="1754192"/>
    <lineage>
        <taxon>Eukaryota</taxon>
        <taxon>Fungi</taxon>
        <taxon>Fungi incertae sedis</taxon>
        <taxon>Chytridiomycota</taxon>
        <taxon>Chytridiomycota incertae sedis</taxon>
        <taxon>Neocallimastigomycetes</taxon>
        <taxon>Neocallimastigales</taxon>
        <taxon>Neocallimastigaceae</taxon>
        <taxon>Anaeromyces</taxon>
    </lineage>
</organism>
<keyword evidence="3" id="KW-1185">Reference proteome</keyword>